<feature type="region of interest" description="Disordered" evidence="1">
    <location>
        <begin position="1"/>
        <end position="26"/>
    </location>
</feature>
<dbReference type="EMBL" id="SPHZ02000011">
    <property type="protein sequence ID" value="KAF0892606.1"/>
    <property type="molecule type" value="Genomic_DNA"/>
</dbReference>
<sequence>MARGGSVVWASREQTRRGRSIYSRREAAPPATRSAFCVSSRSPRASYAAAAAGSGRRTVV</sequence>
<keyword evidence="3" id="KW-1185">Reference proteome</keyword>
<gene>
    <name evidence="2" type="ORF">E2562_017325</name>
</gene>
<dbReference type="Proteomes" id="UP000479710">
    <property type="component" value="Unassembled WGS sequence"/>
</dbReference>
<accession>A0A6G1BXI1</accession>
<protein>
    <submittedName>
        <fullName evidence="2">Uncharacterized protein</fullName>
    </submittedName>
</protein>
<proteinExistence type="predicted"/>
<organism evidence="2 3">
    <name type="scientific">Oryza meyeriana var. granulata</name>
    <dbReference type="NCBI Taxonomy" id="110450"/>
    <lineage>
        <taxon>Eukaryota</taxon>
        <taxon>Viridiplantae</taxon>
        <taxon>Streptophyta</taxon>
        <taxon>Embryophyta</taxon>
        <taxon>Tracheophyta</taxon>
        <taxon>Spermatophyta</taxon>
        <taxon>Magnoliopsida</taxon>
        <taxon>Liliopsida</taxon>
        <taxon>Poales</taxon>
        <taxon>Poaceae</taxon>
        <taxon>BOP clade</taxon>
        <taxon>Oryzoideae</taxon>
        <taxon>Oryzeae</taxon>
        <taxon>Oryzinae</taxon>
        <taxon>Oryza</taxon>
        <taxon>Oryza meyeriana</taxon>
    </lineage>
</organism>
<reference evidence="2 3" key="1">
    <citation type="submission" date="2019-11" db="EMBL/GenBank/DDBJ databases">
        <title>Whole genome sequence of Oryza granulata.</title>
        <authorList>
            <person name="Li W."/>
        </authorList>
    </citation>
    <scope>NUCLEOTIDE SEQUENCE [LARGE SCALE GENOMIC DNA]</scope>
    <source>
        <strain evidence="3">cv. Menghai</strain>
        <tissue evidence="2">Leaf</tissue>
    </source>
</reference>
<dbReference type="AlphaFoldDB" id="A0A6G1BXI1"/>
<evidence type="ECO:0000313" key="2">
    <source>
        <dbReference type="EMBL" id="KAF0892606.1"/>
    </source>
</evidence>
<name>A0A6G1BXI1_9ORYZ</name>
<evidence type="ECO:0000313" key="3">
    <source>
        <dbReference type="Proteomes" id="UP000479710"/>
    </source>
</evidence>
<evidence type="ECO:0000256" key="1">
    <source>
        <dbReference type="SAM" id="MobiDB-lite"/>
    </source>
</evidence>
<comment type="caution">
    <text evidence="2">The sequence shown here is derived from an EMBL/GenBank/DDBJ whole genome shotgun (WGS) entry which is preliminary data.</text>
</comment>